<feature type="region of interest" description="Disordered" evidence="19">
    <location>
        <begin position="430"/>
        <end position="470"/>
    </location>
</feature>
<evidence type="ECO:0000256" key="7">
    <source>
        <dbReference type="ARBA" id="ARBA00022833"/>
    </source>
</evidence>
<evidence type="ECO:0000256" key="3">
    <source>
        <dbReference type="ARBA" id="ARBA00010178"/>
    </source>
</evidence>
<dbReference type="PANTHER" id="PTHR21256">
    <property type="entry name" value="HISTIDINOL DEHYDROGENASE HDH"/>
    <property type="match status" value="1"/>
</dbReference>
<evidence type="ECO:0000256" key="13">
    <source>
        <dbReference type="PIRNR" id="PIRNR000099"/>
    </source>
</evidence>
<feature type="binding site" evidence="12 15">
    <location>
        <position position="195"/>
    </location>
    <ligand>
        <name>NAD(+)</name>
        <dbReference type="ChEBI" id="CHEBI:57540"/>
    </ligand>
</feature>
<feature type="binding site" evidence="12 16">
    <location>
        <position position="267"/>
    </location>
    <ligand>
        <name>substrate</name>
    </ligand>
</feature>
<evidence type="ECO:0000256" key="4">
    <source>
        <dbReference type="ARBA" id="ARBA00012965"/>
    </source>
</evidence>
<keyword evidence="12" id="KW-0028">Amino-acid biosynthesis</keyword>
<comment type="pathway">
    <text evidence="2 12">Amino-acid biosynthesis; L-histidine biosynthesis; L-histidine from 5-phospho-alpha-D-ribose 1-diphosphate: step 9/9.</text>
</comment>
<evidence type="ECO:0000313" key="20">
    <source>
        <dbReference type="EMBL" id="MBR7837116.1"/>
    </source>
</evidence>
<feature type="binding site" evidence="12 16">
    <location>
        <position position="429"/>
    </location>
    <ligand>
        <name>substrate</name>
    </ligand>
</feature>
<evidence type="ECO:0000256" key="16">
    <source>
        <dbReference type="PIRSR" id="PIRSR000099-3"/>
    </source>
</evidence>
<evidence type="ECO:0000256" key="2">
    <source>
        <dbReference type="ARBA" id="ARBA00004940"/>
    </source>
</evidence>
<feature type="binding site" evidence="12 15">
    <location>
        <position position="131"/>
    </location>
    <ligand>
        <name>NAD(+)</name>
        <dbReference type="ChEBI" id="CHEBI:57540"/>
    </ligand>
</feature>
<dbReference type="InterPro" id="IPR022695">
    <property type="entry name" value="Histidinol_DH_monofunct"/>
</dbReference>
<accession>A0A941IVG0</accession>
<dbReference type="AlphaFoldDB" id="A0A941IVG0"/>
<dbReference type="PROSITE" id="PS00611">
    <property type="entry name" value="HISOL_DEHYDROGENASE"/>
    <property type="match status" value="1"/>
</dbReference>
<evidence type="ECO:0000256" key="12">
    <source>
        <dbReference type="HAMAP-Rule" id="MF_01024"/>
    </source>
</evidence>
<evidence type="ECO:0000256" key="17">
    <source>
        <dbReference type="PIRSR" id="PIRSR000099-4"/>
    </source>
</evidence>
<comment type="similarity">
    <text evidence="3 12 13 18">Belongs to the histidinol dehydrogenase family.</text>
</comment>
<dbReference type="EMBL" id="JAGSOG010000182">
    <property type="protein sequence ID" value="MBR7837116.1"/>
    <property type="molecule type" value="Genomic_DNA"/>
</dbReference>
<name>A0A941IVG0_9ACTN</name>
<feature type="binding site" evidence="12 17">
    <location>
        <position position="270"/>
    </location>
    <ligand>
        <name>Zn(2+)</name>
        <dbReference type="ChEBI" id="CHEBI:29105"/>
    </ligand>
</feature>
<evidence type="ECO:0000256" key="6">
    <source>
        <dbReference type="ARBA" id="ARBA00022723"/>
    </source>
</evidence>
<comment type="catalytic activity">
    <reaction evidence="11 12">
        <text>L-histidinol + 2 NAD(+) + H2O = L-histidine + 2 NADH + 3 H(+)</text>
        <dbReference type="Rhea" id="RHEA:20641"/>
        <dbReference type="ChEBI" id="CHEBI:15377"/>
        <dbReference type="ChEBI" id="CHEBI:15378"/>
        <dbReference type="ChEBI" id="CHEBI:57540"/>
        <dbReference type="ChEBI" id="CHEBI:57595"/>
        <dbReference type="ChEBI" id="CHEBI:57699"/>
        <dbReference type="ChEBI" id="CHEBI:57945"/>
        <dbReference type="EC" id="1.1.1.23"/>
    </reaction>
</comment>
<keyword evidence="6 12" id="KW-0479">Metal-binding</keyword>
<keyword evidence="9 12" id="KW-0520">NAD</keyword>
<feature type="binding site" evidence="12 16">
    <location>
        <position position="270"/>
    </location>
    <ligand>
        <name>substrate</name>
    </ligand>
</feature>
<evidence type="ECO:0000256" key="8">
    <source>
        <dbReference type="ARBA" id="ARBA00023002"/>
    </source>
</evidence>
<feature type="binding site" evidence="12 17">
    <location>
        <position position="429"/>
    </location>
    <ligand>
        <name>Zn(2+)</name>
        <dbReference type="ChEBI" id="CHEBI:29105"/>
    </ligand>
</feature>
<dbReference type="FunFam" id="3.40.50.1980:FF:000001">
    <property type="entry name" value="Histidinol dehydrogenase"/>
    <property type="match status" value="1"/>
</dbReference>
<dbReference type="Gene3D" id="3.40.50.1980">
    <property type="entry name" value="Nitrogenase molybdenum iron protein domain"/>
    <property type="match status" value="2"/>
</dbReference>
<protein>
    <recommendedName>
        <fullName evidence="5 12">Histidinol dehydrogenase</fullName>
        <shortName evidence="12">HDH</shortName>
        <ecNumber evidence="4 12">1.1.1.23</ecNumber>
    </recommendedName>
</protein>
<dbReference type="Proteomes" id="UP000675781">
    <property type="component" value="Unassembled WGS sequence"/>
</dbReference>
<dbReference type="NCBIfam" id="TIGR00069">
    <property type="entry name" value="hisD"/>
    <property type="match status" value="1"/>
</dbReference>
<evidence type="ECO:0000256" key="1">
    <source>
        <dbReference type="ARBA" id="ARBA00003850"/>
    </source>
</evidence>
<dbReference type="GO" id="GO:0005829">
    <property type="term" value="C:cytosol"/>
    <property type="evidence" value="ECO:0007669"/>
    <property type="project" value="TreeGrafter"/>
</dbReference>
<comment type="caution">
    <text evidence="20">The sequence shown here is derived from an EMBL/GenBank/DDBJ whole genome shotgun (WGS) entry which is preliminary data.</text>
</comment>
<feature type="binding site" evidence="12 16">
    <location>
        <position position="245"/>
    </location>
    <ligand>
        <name>substrate</name>
    </ligand>
</feature>
<dbReference type="PRINTS" id="PR00083">
    <property type="entry name" value="HOLDHDRGNASE"/>
</dbReference>
<feature type="binding site" evidence="12 16">
    <location>
        <position position="370"/>
    </location>
    <ligand>
        <name>substrate</name>
    </ligand>
</feature>
<feature type="binding site" evidence="12 16">
    <location>
        <position position="337"/>
    </location>
    <ligand>
        <name>substrate</name>
    </ligand>
</feature>
<dbReference type="GO" id="GO:0051287">
    <property type="term" value="F:NAD binding"/>
    <property type="evidence" value="ECO:0007669"/>
    <property type="project" value="InterPro"/>
</dbReference>
<feature type="compositionally biased region" description="Low complexity" evidence="19">
    <location>
        <begin position="460"/>
        <end position="470"/>
    </location>
</feature>
<feature type="binding site" evidence="12 16">
    <location>
        <position position="424"/>
    </location>
    <ligand>
        <name>substrate</name>
    </ligand>
</feature>
<dbReference type="InterPro" id="IPR016161">
    <property type="entry name" value="Ald_DH/histidinol_DH"/>
</dbReference>
<evidence type="ECO:0000256" key="19">
    <source>
        <dbReference type="SAM" id="MobiDB-lite"/>
    </source>
</evidence>
<gene>
    <name evidence="12 20" type="primary">hisD</name>
    <name evidence="20" type="ORF">KDL01_27815</name>
</gene>
<comment type="cofactor">
    <cofactor evidence="12 17">
        <name>Zn(2+)</name>
        <dbReference type="ChEBI" id="CHEBI:29105"/>
    </cofactor>
    <text evidence="12 17">Binds 1 zinc ion per subunit.</text>
</comment>
<evidence type="ECO:0000256" key="10">
    <source>
        <dbReference type="ARBA" id="ARBA00023102"/>
    </source>
</evidence>
<evidence type="ECO:0000313" key="21">
    <source>
        <dbReference type="Proteomes" id="UP000675781"/>
    </source>
</evidence>
<dbReference type="Pfam" id="PF00815">
    <property type="entry name" value="Histidinol_dh"/>
    <property type="match status" value="1"/>
</dbReference>
<keyword evidence="10 12" id="KW-0368">Histidine biosynthesis</keyword>
<dbReference type="Gene3D" id="1.20.5.1300">
    <property type="match status" value="1"/>
</dbReference>
<dbReference type="SUPFAM" id="SSF53720">
    <property type="entry name" value="ALDH-like"/>
    <property type="match status" value="1"/>
</dbReference>
<dbReference type="InterPro" id="IPR001692">
    <property type="entry name" value="Histidinol_DH_CS"/>
</dbReference>
<dbReference type="GO" id="GO:0000105">
    <property type="term" value="P:L-histidine biosynthetic process"/>
    <property type="evidence" value="ECO:0007669"/>
    <property type="project" value="UniProtKB-UniRule"/>
</dbReference>
<evidence type="ECO:0000256" key="11">
    <source>
        <dbReference type="ARBA" id="ARBA00049489"/>
    </source>
</evidence>
<feature type="active site" description="Proton acceptor" evidence="12 14">
    <location>
        <position position="336"/>
    </location>
</feature>
<reference evidence="20" key="1">
    <citation type="submission" date="2021-04" db="EMBL/GenBank/DDBJ databases">
        <title>Genome based classification of Actinospica acidithermotolerans sp. nov., an actinobacterium isolated from an Indonesian hot spring.</title>
        <authorList>
            <person name="Kusuma A.B."/>
            <person name="Putra K.E."/>
            <person name="Nafisah S."/>
            <person name="Loh J."/>
            <person name="Nouioui I."/>
            <person name="Goodfellow M."/>
        </authorList>
    </citation>
    <scope>NUCLEOTIDE SEQUENCE</scope>
    <source>
        <strain evidence="20">CSCA 57</strain>
    </source>
</reference>
<keyword evidence="21" id="KW-1185">Reference proteome</keyword>
<keyword evidence="7 12" id="KW-0862">Zinc</keyword>
<organism evidence="20 21">
    <name type="scientific">Actinospica durhamensis</name>
    <dbReference type="NCBI Taxonomy" id="1508375"/>
    <lineage>
        <taxon>Bacteria</taxon>
        <taxon>Bacillati</taxon>
        <taxon>Actinomycetota</taxon>
        <taxon>Actinomycetes</taxon>
        <taxon>Catenulisporales</taxon>
        <taxon>Actinospicaceae</taxon>
        <taxon>Actinospica</taxon>
    </lineage>
</organism>
<evidence type="ECO:0000256" key="15">
    <source>
        <dbReference type="PIRSR" id="PIRSR000099-2"/>
    </source>
</evidence>
<feature type="binding site" evidence="12 15">
    <location>
        <position position="222"/>
    </location>
    <ligand>
        <name>NAD(+)</name>
        <dbReference type="ChEBI" id="CHEBI:57540"/>
    </ligand>
</feature>
<dbReference type="CDD" id="cd06572">
    <property type="entry name" value="Histidinol_dh"/>
    <property type="match status" value="1"/>
</dbReference>
<evidence type="ECO:0000256" key="14">
    <source>
        <dbReference type="PIRSR" id="PIRSR000099-1"/>
    </source>
</evidence>
<evidence type="ECO:0000256" key="9">
    <source>
        <dbReference type="ARBA" id="ARBA00023027"/>
    </source>
</evidence>
<feature type="active site" description="Proton acceptor" evidence="12 14">
    <location>
        <position position="337"/>
    </location>
</feature>
<dbReference type="GO" id="GO:0004399">
    <property type="term" value="F:histidinol dehydrogenase activity"/>
    <property type="evidence" value="ECO:0007669"/>
    <property type="project" value="UniProtKB-UniRule"/>
</dbReference>
<dbReference type="PIRSF" id="PIRSF000099">
    <property type="entry name" value="Histidinol_dh"/>
    <property type="match status" value="1"/>
</dbReference>
<evidence type="ECO:0000256" key="18">
    <source>
        <dbReference type="RuleBase" id="RU004175"/>
    </source>
</evidence>
<evidence type="ECO:0000256" key="5">
    <source>
        <dbReference type="ARBA" id="ARBA00016531"/>
    </source>
</evidence>
<dbReference type="RefSeq" id="WP_212531584.1">
    <property type="nucleotide sequence ID" value="NZ_JAGSOG010000182.1"/>
</dbReference>
<sequence length="470" mass="49448">MINRIDLRGMDLRSAGLDVRNLVPRAEFDIEAALEVVRPICEDVRHRGEAALIEYGERFDGVRLRSLRVSGDAIAQALAALDPQVRAALEESIRRARKVHNDQRRRDVQTVVVPGGMVTERWVPIRRAGLYVPGGLAVLPSSVVMNVVPAQVAGVDQIAVASPPQRAFGGLPHPTILAACALLGVEEVYAVGGAQAIAMFAYGSGAGETGCRPVDIVTGPGNIYVAAAKRLLKGRIGIDTEAGPTEIAILADLSADPGHVAADLISQAEHDPMAAAILVSDSPALVEAVELELGRRVPQTKHAERIAQALAGRQSALILVDDLEAGLVVVDGYAAEHLEIQTSNARVLAGRVRNAGAIFVGPYSPVSLGDYCAGSNHVLPTGGCACHSSGLSVQTFLKGIHIVEYNEAALAEVAPHVVVLANAEDLPAHGEAVQARRAPEFEPEFEPEPHAEPASPAPAPDTDATPLEEE</sequence>
<keyword evidence="8 12" id="KW-0560">Oxidoreductase</keyword>
<comment type="function">
    <text evidence="1 12">Catalyzes the sequential NAD-dependent oxidations of L-histidinol to L-histidinaldehyde and then to L-histidine.</text>
</comment>
<dbReference type="EC" id="1.1.1.23" evidence="4 12"/>
<feature type="binding site" evidence="12 17">
    <location>
        <position position="267"/>
    </location>
    <ligand>
        <name>Zn(2+)</name>
        <dbReference type="ChEBI" id="CHEBI:29105"/>
    </ligand>
</feature>
<proteinExistence type="inferred from homology"/>
<dbReference type="InterPro" id="IPR012131">
    <property type="entry name" value="Hstdl_DH"/>
</dbReference>
<dbReference type="HAMAP" id="MF_01024">
    <property type="entry name" value="HisD"/>
    <property type="match status" value="1"/>
</dbReference>
<dbReference type="PANTHER" id="PTHR21256:SF2">
    <property type="entry name" value="HISTIDINE BIOSYNTHESIS TRIFUNCTIONAL PROTEIN"/>
    <property type="match status" value="1"/>
</dbReference>
<feature type="binding site" evidence="12 17">
    <location>
        <position position="370"/>
    </location>
    <ligand>
        <name>Zn(2+)</name>
        <dbReference type="ChEBI" id="CHEBI:29105"/>
    </ligand>
</feature>
<dbReference type="GO" id="GO:0008270">
    <property type="term" value="F:zinc ion binding"/>
    <property type="evidence" value="ECO:0007669"/>
    <property type="project" value="UniProtKB-UniRule"/>
</dbReference>